<keyword evidence="1" id="KW-0732">Signal</keyword>
<gene>
    <name evidence="3" type="ORF">DF015_06850</name>
</gene>
<dbReference type="PROSITE" id="PS51782">
    <property type="entry name" value="LYSM"/>
    <property type="match status" value="1"/>
</dbReference>
<dbReference type="Pfam" id="PF01476">
    <property type="entry name" value="LysM"/>
    <property type="match status" value="1"/>
</dbReference>
<reference evidence="3 4" key="1">
    <citation type="submission" date="2018-08" db="EMBL/GenBank/DDBJ databases">
        <title>Comparative analysis of Burkholderia isolates from Puerto Rico.</title>
        <authorList>
            <person name="Hall C."/>
            <person name="Sahl J."/>
            <person name="Wagner D."/>
        </authorList>
    </citation>
    <scope>NUCLEOTIDE SEQUENCE [LARGE SCALE GENOMIC DNA]</scope>
    <source>
        <strain evidence="3 4">Bp8964</strain>
    </source>
</reference>
<dbReference type="AlphaFoldDB" id="A0AB74DCT3"/>
<accession>A0AB74DCT3</accession>
<dbReference type="PANTHER" id="PTHR38731:SF1">
    <property type="entry name" value="FECR PROTEIN DOMAIN-CONTAINING PROTEIN"/>
    <property type="match status" value="1"/>
</dbReference>
<dbReference type="PIRSF" id="PIRSF029644">
    <property type="entry name" value="UCP029644"/>
    <property type="match status" value="1"/>
</dbReference>
<dbReference type="Pfam" id="PF04773">
    <property type="entry name" value="FecR"/>
    <property type="match status" value="1"/>
</dbReference>
<comment type="caution">
    <text evidence="3">The sequence shown here is derived from an EMBL/GenBank/DDBJ whole genome shotgun (WGS) entry which is preliminary data.</text>
</comment>
<feature type="signal peptide" evidence="1">
    <location>
        <begin position="1"/>
        <end position="41"/>
    </location>
</feature>
<dbReference type="InterPro" id="IPR013783">
    <property type="entry name" value="Ig-like_fold"/>
</dbReference>
<dbReference type="CDD" id="cd00118">
    <property type="entry name" value="LysM"/>
    <property type="match status" value="1"/>
</dbReference>
<feature type="chain" id="PRO_5044501465" evidence="1">
    <location>
        <begin position="42"/>
        <end position="461"/>
    </location>
</feature>
<organism evidence="3 4">
    <name type="scientific">Burkholderia ubonensis</name>
    <dbReference type="NCBI Taxonomy" id="101571"/>
    <lineage>
        <taxon>Bacteria</taxon>
        <taxon>Pseudomonadati</taxon>
        <taxon>Pseudomonadota</taxon>
        <taxon>Betaproteobacteria</taxon>
        <taxon>Burkholderiales</taxon>
        <taxon>Burkholderiaceae</taxon>
        <taxon>Burkholderia</taxon>
        <taxon>Burkholderia cepacia complex</taxon>
    </lineage>
</organism>
<dbReference type="Gene3D" id="2.60.40.10">
    <property type="entry name" value="Immunoglobulins"/>
    <property type="match status" value="1"/>
</dbReference>
<feature type="domain" description="LysM" evidence="2">
    <location>
        <begin position="52"/>
        <end position="99"/>
    </location>
</feature>
<dbReference type="PANTHER" id="PTHR38731">
    <property type="entry name" value="LIPL45-RELATED LIPOPROTEIN-RELATED"/>
    <property type="match status" value="1"/>
</dbReference>
<evidence type="ECO:0000259" key="2">
    <source>
        <dbReference type="PROSITE" id="PS51782"/>
    </source>
</evidence>
<dbReference type="InterPro" id="IPR018392">
    <property type="entry name" value="LysM"/>
</dbReference>
<dbReference type="Gene3D" id="3.10.350.10">
    <property type="entry name" value="LysM domain"/>
    <property type="match status" value="1"/>
</dbReference>
<dbReference type="InterPro" id="IPR016930">
    <property type="entry name" value="UCP029644"/>
</dbReference>
<dbReference type="EMBL" id="QTNY01000003">
    <property type="protein sequence ID" value="RQP82719.1"/>
    <property type="molecule type" value="Genomic_DNA"/>
</dbReference>
<evidence type="ECO:0000313" key="4">
    <source>
        <dbReference type="Proteomes" id="UP000273734"/>
    </source>
</evidence>
<dbReference type="Gene3D" id="2.60.120.1440">
    <property type="match status" value="1"/>
</dbReference>
<dbReference type="InterPro" id="IPR036779">
    <property type="entry name" value="LysM_dom_sf"/>
</dbReference>
<evidence type="ECO:0000313" key="3">
    <source>
        <dbReference type="EMBL" id="RQP82719.1"/>
    </source>
</evidence>
<name>A0AB74DCT3_9BURK</name>
<dbReference type="SUPFAM" id="SSF54106">
    <property type="entry name" value="LysM domain"/>
    <property type="match status" value="1"/>
</dbReference>
<protein>
    <submittedName>
        <fullName evidence="3">LysM peptidoglycan-binding domain-containing protein</fullName>
    </submittedName>
</protein>
<dbReference type="Proteomes" id="UP000273734">
    <property type="component" value="Unassembled WGS sequence"/>
</dbReference>
<dbReference type="InterPro" id="IPR006860">
    <property type="entry name" value="FecR"/>
</dbReference>
<proteinExistence type="predicted"/>
<evidence type="ECO:0000256" key="1">
    <source>
        <dbReference type="SAM" id="SignalP"/>
    </source>
</evidence>
<sequence>MTGSAQRTSGAPSLRAARLRAAALGAACLLAAAVAAQPAAAQSRPRAAGKTVVYTTRAGDTLYDVAARYLQGPDDWQVLAQMNGVPAPKRLQPGLALKLPVARLRKEPLSVRVVAVQGAAERASGEAFAPLAVNATLTEGDRVRTGANGFVTLELADGTHLSLPPDSQLDLKTLRRTVLTGTLDREFELTRGTVDSEVTHLKKRDDRFQIRSPSVVAGVRGTRFRVNYDAAGNATTRVEVLDGAVGVARSQRPADATLVPANYGSVATSSGAISAPVQLLPAPALAAPAKVQDEPDVAFEIAPLARARAYEVQLARDAGLLDLFSQTRTDTPRAVFRNVPNGTFFVRIAAIDENGLEGRPRTYAFERRLMGLDATATPGPGGYEFRWSSNGAAANAHYRFVLSRSKDLSAPVVDEVGLQARQITVAHLPPGEYFWAVIVEEFDGGRFYEKTSPVGAFTLSR</sequence>